<sequence>MIGGWFTVAAMPARAGQTTVKTLTDNKGNEIMRMNKLILATVLATISAQSMAALTSHGTATTSIVLNAGADWSIRKGVDAEGTLGSGNVYTNDDILNHKPTIIIKNGTATAGTYYIRGAGASLASDGTIRWYNDADNSKVARFPAPGTALGGTWNGEESAYKSNAELAAGAEKTFELTMLDGAVVEPGTWNMTLELFTKTP</sequence>
<gene>
    <name evidence="1" type="ORF">BTJ39_17280</name>
</gene>
<accession>A0A1S8YI78</accession>
<dbReference type="STRING" id="1926881.BTJ39_17280"/>
<keyword evidence="2" id="KW-1185">Reference proteome</keyword>
<name>A0A1S8YI78_9GAMM</name>
<reference evidence="1 2" key="1">
    <citation type="submission" date="2016-12" db="EMBL/GenBank/DDBJ databases">
        <title>Izhakiella australiana sp. nov. of genus Izhakiella isolated from Australian desert.</title>
        <authorList>
            <person name="Ji M."/>
        </authorList>
    </citation>
    <scope>NUCLEOTIDE SEQUENCE [LARGE SCALE GENOMIC DNA]</scope>
    <source>
        <strain evidence="1 2">D4N98</strain>
    </source>
</reference>
<evidence type="ECO:0000313" key="1">
    <source>
        <dbReference type="EMBL" id="OON38612.1"/>
    </source>
</evidence>
<comment type="caution">
    <text evidence="1">The sequence shown here is derived from an EMBL/GenBank/DDBJ whole genome shotgun (WGS) entry which is preliminary data.</text>
</comment>
<evidence type="ECO:0000313" key="2">
    <source>
        <dbReference type="Proteomes" id="UP000190667"/>
    </source>
</evidence>
<dbReference type="Proteomes" id="UP000190667">
    <property type="component" value="Unassembled WGS sequence"/>
</dbReference>
<proteinExistence type="predicted"/>
<dbReference type="EMBL" id="MRUL01000014">
    <property type="protein sequence ID" value="OON38612.1"/>
    <property type="molecule type" value="Genomic_DNA"/>
</dbReference>
<organism evidence="1 2">
    <name type="scientific">Izhakiella australiensis</name>
    <dbReference type="NCBI Taxonomy" id="1926881"/>
    <lineage>
        <taxon>Bacteria</taxon>
        <taxon>Pseudomonadati</taxon>
        <taxon>Pseudomonadota</taxon>
        <taxon>Gammaproteobacteria</taxon>
        <taxon>Enterobacterales</taxon>
        <taxon>Erwiniaceae</taxon>
        <taxon>Izhakiella</taxon>
    </lineage>
</organism>
<protein>
    <submittedName>
        <fullName evidence="1">Uncharacterized protein</fullName>
    </submittedName>
</protein>
<dbReference type="AlphaFoldDB" id="A0A1S8YI78"/>